<evidence type="ECO:0000256" key="1">
    <source>
        <dbReference type="SAM" id="Phobius"/>
    </source>
</evidence>
<dbReference type="InterPro" id="IPR046675">
    <property type="entry name" value="DUF6545"/>
</dbReference>
<feature type="transmembrane region" description="Helical" evidence="1">
    <location>
        <begin position="187"/>
        <end position="207"/>
    </location>
</feature>
<sequence length="398" mass="44555">MFRSVVFIACAVAMTAWFLYKLRYLRSRWESPRLWALCAAIFFTAATLWLAAPSNVLWVDGVTGVPNLSTLLVAACQTVSGGVYLTLALLWRHPFRKAWPLVRWIVLSCPLCVITLSLLFSASSTPVERTEDFNTYYAGQPTVAAFSLLWLAWVLAGHAMLAYWCFRWTREPDYAEFPWLRRGLRLYGAYGLNVALFPLVGIVAIIAHRTGTAELDEPYKATGLIVAPMGVLLVTAALTLPTLGPKADSVASWTFRWRLYLRLRPAHRALVKVAPELAHTAPGRRFDPYHRTRRMVLELSDWRWSLAPLFDPELAELAERWGRRAGYRGEALAAMVEAAQLKHALQAWTKGERSTARDRGGGEEARDGAFTTELTWWVQVADAFSRCPVVGAAVAARA</sequence>
<protein>
    <recommendedName>
        <fullName evidence="2">DUF6545 domain-containing protein</fullName>
    </recommendedName>
</protein>
<keyword evidence="4" id="KW-1185">Reference proteome</keyword>
<gene>
    <name evidence="3" type="ORF">GCM10010439_21470</name>
</gene>
<proteinExistence type="predicted"/>
<feature type="transmembrane region" description="Helical" evidence="1">
    <location>
        <begin position="104"/>
        <end position="123"/>
    </location>
</feature>
<keyword evidence="1" id="KW-0812">Transmembrane</keyword>
<evidence type="ECO:0000313" key="3">
    <source>
        <dbReference type="EMBL" id="GAA2724269.1"/>
    </source>
</evidence>
<accession>A0ABP6GIB7</accession>
<organism evidence="3 4">
    <name type="scientific">Actinocorallia aurantiaca</name>
    <dbReference type="NCBI Taxonomy" id="46204"/>
    <lineage>
        <taxon>Bacteria</taxon>
        <taxon>Bacillati</taxon>
        <taxon>Actinomycetota</taxon>
        <taxon>Actinomycetes</taxon>
        <taxon>Streptosporangiales</taxon>
        <taxon>Thermomonosporaceae</taxon>
        <taxon>Actinocorallia</taxon>
    </lineage>
</organism>
<feature type="transmembrane region" description="Helical" evidence="1">
    <location>
        <begin position="6"/>
        <end position="22"/>
    </location>
</feature>
<dbReference type="RefSeq" id="WP_344450147.1">
    <property type="nucleotide sequence ID" value="NZ_BAAATZ010000007.1"/>
</dbReference>
<comment type="caution">
    <text evidence="3">The sequence shown here is derived from an EMBL/GenBank/DDBJ whole genome shotgun (WGS) entry which is preliminary data.</text>
</comment>
<feature type="transmembrane region" description="Helical" evidence="1">
    <location>
        <begin position="72"/>
        <end position="92"/>
    </location>
</feature>
<dbReference type="InterPro" id="IPR050039">
    <property type="entry name" value="MAB_1171c-like"/>
</dbReference>
<keyword evidence="1" id="KW-1133">Transmembrane helix</keyword>
<feature type="transmembrane region" description="Helical" evidence="1">
    <location>
        <begin position="219"/>
        <end position="240"/>
    </location>
</feature>
<feature type="domain" description="DUF6545" evidence="2">
    <location>
        <begin position="253"/>
        <end position="385"/>
    </location>
</feature>
<dbReference type="EMBL" id="BAAATZ010000007">
    <property type="protein sequence ID" value="GAA2724269.1"/>
    <property type="molecule type" value="Genomic_DNA"/>
</dbReference>
<keyword evidence="1" id="KW-0472">Membrane</keyword>
<evidence type="ECO:0000259" key="2">
    <source>
        <dbReference type="Pfam" id="PF20182"/>
    </source>
</evidence>
<dbReference type="Proteomes" id="UP001501842">
    <property type="component" value="Unassembled WGS sequence"/>
</dbReference>
<feature type="transmembrane region" description="Helical" evidence="1">
    <location>
        <begin position="34"/>
        <end position="52"/>
    </location>
</feature>
<dbReference type="NCBIfam" id="NF042915">
    <property type="entry name" value="MAB_1171c_fam"/>
    <property type="match status" value="1"/>
</dbReference>
<name>A0ABP6GIB7_9ACTN</name>
<feature type="transmembrane region" description="Helical" evidence="1">
    <location>
        <begin position="143"/>
        <end position="166"/>
    </location>
</feature>
<dbReference type="Pfam" id="PF20182">
    <property type="entry name" value="DUF6545"/>
    <property type="match status" value="1"/>
</dbReference>
<reference evidence="4" key="1">
    <citation type="journal article" date="2019" name="Int. J. Syst. Evol. Microbiol.">
        <title>The Global Catalogue of Microorganisms (GCM) 10K type strain sequencing project: providing services to taxonomists for standard genome sequencing and annotation.</title>
        <authorList>
            <consortium name="The Broad Institute Genomics Platform"/>
            <consortium name="The Broad Institute Genome Sequencing Center for Infectious Disease"/>
            <person name="Wu L."/>
            <person name="Ma J."/>
        </authorList>
    </citation>
    <scope>NUCLEOTIDE SEQUENCE [LARGE SCALE GENOMIC DNA]</scope>
    <source>
        <strain evidence="4">JCM 8201</strain>
    </source>
</reference>
<evidence type="ECO:0000313" key="4">
    <source>
        <dbReference type="Proteomes" id="UP001501842"/>
    </source>
</evidence>